<feature type="compositionally biased region" description="Polar residues" evidence="6">
    <location>
        <begin position="16"/>
        <end position="26"/>
    </location>
</feature>
<dbReference type="PANTHER" id="PTHR15835">
    <property type="entry name" value="NUCLEAR-INTERACTING PARTNER OF ALK"/>
    <property type="match status" value="1"/>
</dbReference>
<comment type="subcellular location">
    <subcellularLocation>
        <location evidence="1">Nucleus</location>
    </subcellularLocation>
</comment>
<evidence type="ECO:0000256" key="5">
    <source>
        <dbReference type="ARBA" id="ARBA00023242"/>
    </source>
</evidence>
<feature type="region of interest" description="Disordered" evidence="6">
    <location>
        <begin position="567"/>
        <end position="604"/>
    </location>
</feature>
<sequence length="604" mass="64355">MNATKRKFNALLQGIGTRSTGSVSTADKNESSRPSSLDAGRGGDGTSSTYIGRASASPTAARPGGATTTTTTTTTPAKPDMLYSSPSRTAAATATPTTSSAVASLEFLAKRRRIANGGGATLRDTTGNTVASPSSSLLRRWGTQTQTSTTAQKGATTAAALHPAPRYAPGDREQLLRRLATFQELTDWAPKPDRINEIEWAKRGWVCQGKERLRCTLCSKELVVQLGRSKSEETNAGDAAGAADMAAAAEAAVVDKYVDLVVTAHEEECLWRKKGCDDSLLRLPLASPRQALADLRQRYDELCGRKDFLPYEFNLRLPAGLDIDAVLATLPPTFFDIESSSSSSTSPAPPPNRTALALAVMGWQGLTNSRIGAVPNSASCHACLRRLGLWMFKSKQVDLETNTVLEPAPMDHLDPVREHRFFCPWKNGAVQRNPGARTGRNNMTKNGKETTAAETPGWDVLVQMLKNDAYLRDRMAGTSSRRPLTVSTPSKDASAAAVPVTPGRRPATAAGNDEASLAGTPVTPGTTPGGGGGLFGDREAREEEDAARDAKDKERWARLRRVKSLFDTKGTMAKKLKRAGVGGSSSRPGTGHSTYSTPRPESQG</sequence>
<evidence type="ECO:0000313" key="10">
    <source>
        <dbReference type="Proteomes" id="UP001642406"/>
    </source>
</evidence>
<keyword evidence="4" id="KW-0862">Zinc</keyword>
<evidence type="ECO:0000259" key="8">
    <source>
        <dbReference type="Pfam" id="PF08600"/>
    </source>
</evidence>
<evidence type="ECO:0000313" key="9">
    <source>
        <dbReference type="EMBL" id="CAK7211923.1"/>
    </source>
</evidence>
<feature type="region of interest" description="Disordered" evidence="6">
    <location>
        <begin position="476"/>
        <end position="554"/>
    </location>
</feature>
<feature type="region of interest" description="Disordered" evidence="6">
    <location>
        <begin position="432"/>
        <end position="452"/>
    </location>
</feature>
<feature type="compositionally biased region" description="Polar residues" evidence="6">
    <location>
        <begin position="584"/>
        <end position="604"/>
    </location>
</feature>
<evidence type="ECO:0000256" key="1">
    <source>
        <dbReference type="ARBA" id="ARBA00004123"/>
    </source>
</evidence>
<comment type="caution">
    <text evidence="9">The sequence shown here is derived from an EMBL/GenBank/DDBJ whole genome shotgun (WGS) entry which is preliminary data.</text>
</comment>
<feature type="region of interest" description="Disordered" evidence="6">
    <location>
        <begin position="118"/>
        <end position="169"/>
    </location>
</feature>
<feature type="compositionally biased region" description="Polar residues" evidence="6">
    <location>
        <begin position="123"/>
        <end position="137"/>
    </location>
</feature>
<dbReference type="Pfam" id="PF08600">
    <property type="entry name" value="NuBaID_C"/>
    <property type="match status" value="1"/>
</dbReference>
<dbReference type="InterPro" id="IPR013909">
    <property type="entry name" value="NuBaID_C"/>
</dbReference>
<evidence type="ECO:0008006" key="11">
    <source>
        <dbReference type="Google" id="ProtNLM"/>
    </source>
</evidence>
<dbReference type="Pfam" id="PF07967">
    <property type="entry name" value="zf-C3HC"/>
    <property type="match status" value="1"/>
</dbReference>
<evidence type="ECO:0000256" key="2">
    <source>
        <dbReference type="ARBA" id="ARBA00022723"/>
    </source>
</evidence>
<keyword evidence="3" id="KW-0863">Zinc-finger</keyword>
<keyword evidence="5" id="KW-0539">Nucleus</keyword>
<feature type="compositionally biased region" description="Basic and acidic residues" evidence="6">
    <location>
        <begin position="536"/>
        <end position="554"/>
    </location>
</feature>
<feature type="compositionally biased region" description="Low complexity" evidence="6">
    <location>
        <begin position="52"/>
        <end position="77"/>
    </location>
</feature>
<reference evidence="9 10" key="1">
    <citation type="submission" date="2024-01" db="EMBL/GenBank/DDBJ databases">
        <authorList>
            <person name="Allen C."/>
            <person name="Tagirdzhanova G."/>
        </authorList>
    </citation>
    <scope>NUCLEOTIDE SEQUENCE [LARGE SCALE GENOMIC DNA]</scope>
</reference>
<evidence type="ECO:0000256" key="4">
    <source>
        <dbReference type="ARBA" id="ARBA00022833"/>
    </source>
</evidence>
<feature type="domain" description="C3HC-type" evidence="7">
    <location>
        <begin position="169"/>
        <end position="312"/>
    </location>
</feature>
<dbReference type="Proteomes" id="UP001642406">
    <property type="component" value="Unassembled WGS sequence"/>
</dbReference>
<evidence type="ECO:0000259" key="7">
    <source>
        <dbReference type="Pfam" id="PF07967"/>
    </source>
</evidence>
<feature type="compositionally biased region" description="Polar residues" evidence="6">
    <location>
        <begin position="477"/>
        <end position="491"/>
    </location>
</feature>
<name>A0ABP0AXB0_9PEZI</name>
<dbReference type="PANTHER" id="PTHR15835:SF6">
    <property type="entry name" value="ZINC FINGER C3HC-TYPE PROTEIN 1"/>
    <property type="match status" value="1"/>
</dbReference>
<feature type="domain" description="NuBaID C-terminal" evidence="8">
    <location>
        <begin position="355"/>
        <end position="469"/>
    </location>
</feature>
<accession>A0ABP0AXB0</accession>
<proteinExistence type="predicted"/>
<keyword evidence="10" id="KW-1185">Reference proteome</keyword>
<gene>
    <name evidence="9" type="ORF">SBRCBS47491_001288</name>
</gene>
<feature type="region of interest" description="Disordered" evidence="6">
    <location>
        <begin position="1"/>
        <end position="100"/>
    </location>
</feature>
<feature type="compositionally biased region" description="Low complexity" evidence="6">
    <location>
        <begin position="84"/>
        <end position="100"/>
    </location>
</feature>
<evidence type="ECO:0000256" key="6">
    <source>
        <dbReference type="SAM" id="MobiDB-lite"/>
    </source>
</evidence>
<feature type="compositionally biased region" description="Low complexity" evidence="6">
    <location>
        <begin position="143"/>
        <end position="160"/>
    </location>
</feature>
<protein>
    <recommendedName>
        <fullName evidence="11">C3hc zinc finger protein</fullName>
    </recommendedName>
</protein>
<organism evidence="9 10">
    <name type="scientific">Sporothrix bragantina</name>
    <dbReference type="NCBI Taxonomy" id="671064"/>
    <lineage>
        <taxon>Eukaryota</taxon>
        <taxon>Fungi</taxon>
        <taxon>Dikarya</taxon>
        <taxon>Ascomycota</taxon>
        <taxon>Pezizomycotina</taxon>
        <taxon>Sordariomycetes</taxon>
        <taxon>Sordariomycetidae</taxon>
        <taxon>Ophiostomatales</taxon>
        <taxon>Ophiostomataceae</taxon>
        <taxon>Sporothrix</taxon>
    </lineage>
</organism>
<dbReference type="EMBL" id="CAWUHC010000007">
    <property type="protein sequence ID" value="CAK7211923.1"/>
    <property type="molecule type" value="Genomic_DNA"/>
</dbReference>
<evidence type="ECO:0000256" key="3">
    <source>
        <dbReference type="ARBA" id="ARBA00022771"/>
    </source>
</evidence>
<keyword evidence="2" id="KW-0479">Metal-binding</keyword>
<dbReference type="InterPro" id="IPR012935">
    <property type="entry name" value="NuBaID_N"/>
</dbReference>